<feature type="repeat" description="TPR" evidence="1">
    <location>
        <begin position="29"/>
        <end position="62"/>
    </location>
</feature>
<dbReference type="Pfam" id="PF13174">
    <property type="entry name" value="TPR_6"/>
    <property type="match status" value="2"/>
</dbReference>
<dbReference type="Gene3D" id="1.25.40.10">
    <property type="entry name" value="Tetratricopeptide repeat domain"/>
    <property type="match status" value="2"/>
</dbReference>
<gene>
    <name evidence="2" type="ORF">ENO08_03665</name>
</gene>
<accession>A0A7V2AUQ2</accession>
<dbReference type="SUPFAM" id="SSF48452">
    <property type="entry name" value="TPR-like"/>
    <property type="match status" value="1"/>
</dbReference>
<reference evidence="2" key="1">
    <citation type="journal article" date="2020" name="mSystems">
        <title>Genome- and Community-Level Interaction Insights into Carbon Utilization and Element Cycling Functions of Hydrothermarchaeota in Hydrothermal Sediment.</title>
        <authorList>
            <person name="Zhou Z."/>
            <person name="Liu Y."/>
            <person name="Xu W."/>
            <person name="Pan J."/>
            <person name="Luo Z.H."/>
            <person name="Li M."/>
        </authorList>
    </citation>
    <scope>NUCLEOTIDE SEQUENCE [LARGE SCALE GENOMIC DNA]</scope>
    <source>
        <strain evidence="2">SpSt-1233</strain>
    </source>
</reference>
<dbReference type="EMBL" id="DSEC01000257">
    <property type="protein sequence ID" value="HER43537.1"/>
    <property type="molecule type" value="Genomic_DNA"/>
</dbReference>
<dbReference type="InterPro" id="IPR011990">
    <property type="entry name" value="TPR-like_helical_dom_sf"/>
</dbReference>
<dbReference type="AlphaFoldDB" id="A0A7V2AUQ2"/>
<dbReference type="PROSITE" id="PS50005">
    <property type="entry name" value="TPR"/>
    <property type="match status" value="1"/>
</dbReference>
<dbReference type="Pfam" id="PF13181">
    <property type="entry name" value="TPR_8"/>
    <property type="match status" value="1"/>
</dbReference>
<comment type="caution">
    <text evidence="2">The sequence shown here is derived from an EMBL/GenBank/DDBJ whole genome shotgun (WGS) entry which is preliminary data.</text>
</comment>
<evidence type="ECO:0000313" key="2">
    <source>
        <dbReference type="EMBL" id="HER43537.1"/>
    </source>
</evidence>
<feature type="non-terminal residue" evidence="2">
    <location>
        <position position="1"/>
    </location>
</feature>
<organism evidence="2">
    <name type="scientific">Eiseniibacteriota bacterium</name>
    <dbReference type="NCBI Taxonomy" id="2212470"/>
    <lineage>
        <taxon>Bacteria</taxon>
        <taxon>Candidatus Eiseniibacteriota</taxon>
    </lineage>
</organism>
<protein>
    <submittedName>
        <fullName evidence="2">Tetratricopeptide repeat protein</fullName>
    </submittedName>
</protein>
<name>A0A7V2AUQ2_UNCEI</name>
<evidence type="ECO:0000256" key="1">
    <source>
        <dbReference type="PROSITE-ProRule" id="PRU00339"/>
    </source>
</evidence>
<sequence length="165" mass="18821">ILMDRKDYAGAARCFERYLASYPDSSGAADVMLSLGTAYEEMGKTKEAVENYRRFQERYPMSRLKTTVTWKLENLLFRTAEESIEEGRLDEAKLALEDLAAGASARQVREKANFLLGGIAEQTGDREAALRYYREVVNLNLGESGRLLEKAKERIEELELARKRE</sequence>
<keyword evidence="1" id="KW-0802">TPR repeat</keyword>
<proteinExistence type="predicted"/>
<dbReference type="Proteomes" id="UP000886069">
    <property type="component" value="Unassembled WGS sequence"/>
</dbReference>
<dbReference type="InterPro" id="IPR019734">
    <property type="entry name" value="TPR_rpt"/>
</dbReference>
<dbReference type="SMART" id="SM00028">
    <property type="entry name" value="TPR"/>
    <property type="match status" value="2"/>
</dbReference>